<feature type="transmembrane region" description="Helical" evidence="6">
    <location>
        <begin position="182"/>
        <end position="201"/>
    </location>
</feature>
<proteinExistence type="inferred from homology"/>
<evidence type="ECO:0000313" key="7">
    <source>
        <dbReference type="EMBL" id="TDE39883.1"/>
    </source>
</evidence>
<dbReference type="Pfam" id="PF03741">
    <property type="entry name" value="TerC"/>
    <property type="match status" value="1"/>
</dbReference>
<feature type="transmembrane region" description="Helical" evidence="6">
    <location>
        <begin position="156"/>
        <end position="176"/>
    </location>
</feature>
<comment type="subcellular location">
    <subcellularLocation>
        <location evidence="1">Membrane</location>
        <topology evidence="1">Multi-pass membrane protein</topology>
    </subcellularLocation>
</comment>
<dbReference type="InterPro" id="IPR022369">
    <property type="entry name" value="Integral_membrane_TerC_rswitch"/>
</dbReference>
<feature type="transmembrane region" description="Helical" evidence="6">
    <location>
        <begin position="346"/>
        <end position="368"/>
    </location>
</feature>
<keyword evidence="3 6" id="KW-0812">Transmembrane</keyword>
<evidence type="ECO:0000256" key="2">
    <source>
        <dbReference type="ARBA" id="ARBA00007511"/>
    </source>
</evidence>
<gene>
    <name evidence="7" type="ORF">E1295_32600</name>
</gene>
<feature type="transmembrane region" description="Helical" evidence="6">
    <location>
        <begin position="249"/>
        <end position="270"/>
    </location>
</feature>
<accession>A0A4R5EY18</accession>
<dbReference type="PANTHER" id="PTHR30238:SF0">
    <property type="entry name" value="THYLAKOID MEMBRANE PROTEIN TERC, CHLOROPLASTIC"/>
    <property type="match status" value="1"/>
</dbReference>
<keyword evidence="4 6" id="KW-1133">Transmembrane helix</keyword>
<dbReference type="NCBIfam" id="TIGR03718">
    <property type="entry name" value="R_switched_Alx"/>
    <property type="match status" value="1"/>
</dbReference>
<evidence type="ECO:0000256" key="1">
    <source>
        <dbReference type="ARBA" id="ARBA00004141"/>
    </source>
</evidence>
<feature type="transmembrane region" description="Helical" evidence="6">
    <location>
        <begin position="59"/>
        <end position="80"/>
    </location>
</feature>
<organism evidence="7 8">
    <name type="scientific">Nonomuraea mesophila</name>
    <dbReference type="NCBI Taxonomy" id="2530382"/>
    <lineage>
        <taxon>Bacteria</taxon>
        <taxon>Bacillati</taxon>
        <taxon>Actinomycetota</taxon>
        <taxon>Actinomycetes</taxon>
        <taxon>Streptosporangiales</taxon>
        <taxon>Streptosporangiaceae</taxon>
        <taxon>Nonomuraea</taxon>
    </lineage>
</organism>
<keyword evidence="8" id="KW-1185">Reference proteome</keyword>
<feature type="transmembrane region" description="Helical" evidence="6">
    <location>
        <begin position="132"/>
        <end position="149"/>
    </location>
</feature>
<feature type="transmembrane region" description="Helical" evidence="6">
    <location>
        <begin position="276"/>
        <end position="297"/>
    </location>
</feature>
<comment type="caution">
    <text evidence="7">The sequence shown here is derived from an EMBL/GenBank/DDBJ whole genome shotgun (WGS) entry which is preliminary data.</text>
</comment>
<dbReference type="EMBL" id="SMLD01000113">
    <property type="protein sequence ID" value="TDE39883.1"/>
    <property type="molecule type" value="Genomic_DNA"/>
</dbReference>
<feature type="transmembrane region" description="Helical" evidence="6">
    <location>
        <begin position="92"/>
        <end position="112"/>
    </location>
</feature>
<dbReference type="InterPro" id="IPR005496">
    <property type="entry name" value="Integral_membrane_TerC"/>
</dbReference>
<protein>
    <submittedName>
        <fullName evidence="7">TerC family protein</fullName>
    </submittedName>
</protein>
<feature type="transmembrane region" description="Helical" evidence="6">
    <location>
        <begin position="304"/>
        <end position="326"/>
    </location>
</feature>
<reference evidence="7 8" key="1">
    <citation type="submission" date="2019-03" db="EMBL/GenBank/DDBJ databases">
        <title>Draft genome sequences of novel Actinobacteria.</title>
        <authorList>
            <person name="Sahin N."/>
            <person name="Ay H."/>
            <person name="Saygin H."/>
        </authorList>
    </citation>
    <scope>NUCLEOTIDE SEQUENCE [LARGE SCALE GENOMIC DNA]</scope>
    <source>
        <strain evidence="7 8">6K102</strain>
    </source>
</reference>
<comment type="similarity">
    <text evidence="2">Belongs to the TerC family.</text>
</comment>
<evidence type="ECO:0000256" key="4">
    <source>
        <dbReference type="ARBA" id="ARBA00022989"/>
    </source>
</evidence>
<dbReference type="PANTHER" id="PTHR30238">
    <property type="entry name" value="MEMBRANE BOUND PREDICTED REDOX MODULATOR"/>
    <property type="match status" value="1"/>
</dbReference>
<dbReference type="GO" id="GO:0016020">
    <property type="term" value="C:membrane"/>
    <property type="evidence" value="ECO:0007669"/>
    <property type="project" value="UniProtKB-SubCell"/>
</dbReference>
<keyword evidence="5 6" id="KW-0472">Membrane</keyword>
<evidence type="ECO:0000256" key="3">
    <source>
        <dbReference type="ARBA" id="ARBA00022692"/>
    </source>
</evidence>
<dbReference type="AlphaFoldDB" id="A0A4R5EY18"/>
<evidence type="ECO:0000256" key="5">
    <source>
        <dbReference type="ARBA" id="ARBA00023136"/>
    </source>
</evidence>
<dbReference type="Proteomes" id="UP000295136">
    <property type="component" value="Unassembled WGS sequence"/>
</dbReference>
<evidence type="ECO:0000313" key="8">
    <source>
        <dbReference type="Proteomes" id="UP000295136"/>
    </source>
</evidence>
<name>A0A4R5EY18_9ACTN</name>
<evidence type="ECO:0000256" key="6">
    <source>
        <dbReference type="SAM" id="Phobius"/>
    </source>
</evidence>
<sequence length="443" mass="49546">MTITRCWDTTSFPLSLPVGVPSAYRRRDRVALARSRVPPPESLSRRPAEREPGVDVPTAVWWLTIAAIAGLLLFDFVFHVRKAHIPTLREATFWSALYVGIALVFGVGVWIFGGSDAGAEYFAGYVTEKALSVDNLFVFLVILSAFKVPRAGQQKVLLFGIVFSLIARSGFIWLGATLIDRFAWVFYVFGLVLLLTAGNLLKPEGEESHPRDNVMVRLARRWLPASDTYEGDRLFTVENGRRVMTPMMLVMAALAGTDILFALDSIPAIFGLTQNVYIVFTATAFSLMGLRQLYFLLDGLLDRLIYLSYGLAVILAFIGVKLILHALHENNVPFINDGEPVPVVEIGTGVSLLVIIGVLVVTVVASLVSGRGRAQNAVSAARRHAQEYLEVERDPEVREHLYQRLLHEEAQLRSLPEKHKRWVREEESLMTLLRRAHEEHDRA</sequence>